<dbReference type="AlphaFoldDB" id="A0A3B3ZIH8"/>
<keyword evidence="2" id="KW-0863">Zinc-finger</keyword>
<dbReference type="STRING" id="409849.ENSPMGP00000004427"/>
<dbReference type="InterPro" id="IPR043136">
    <property type="entry name" value="B30.2/SPRY_sf"/>
</dbReference>
<dbReference type="SMART" id="SM00589">
    <property type="entry name" value="PRY"/>
    <property type="match status" value="1"/>
</dbReference>
<feature type="domain" description="B30.2/SPRY" evidence="4">
    <location>
        <begin position="57"/>
        <end position="250"/>
    </location>
</feature>
<protein>
    <recommendedName>
        <fullName evidence="4">B30.2/SPRY domain-containing protein</fullName>
    </recommendedName>
</protein>
<evidence type="ECO:0000256" key="3">
    <source>
        <dbReference type="ARBA" id="ARBA00022833"/>
    </source>
</evidence>
<dbReference type="Gene3D" id="2.60.120.920">
    <property type="match status" value="1"/>
</dbReference>
<evidence type="ECO:0000259" key="4">
    <source>
        <dbReference type="PROSITE" id="PS50188"/>
    </source>
</evidence>
<name>A0A3B3ZIH8_9GOBI</name>
<evidence type="ECO:0000313" key="5">
    <source>
        <dbReference type="Ensembl" id="ENSPMGP00000004427.1"/>
    </source>
</evidence>
<dbReference type="InterPro" id="IPR051051">
    <property type="entry name" value="E3_ubiq-ligase_TRIM/RNF"/>
</dbReference>
<dbReference type="PANTHER" id="PTHR25465">
    <property type="entry name" value="B-BOX DOMAIN CONTAINING"/>
    <property type="match status" value="1"/>
</dbReference>
<dbReference type="PANTHER" id="PTHR25465:SF5">
    <property type="entry name" value="E3 UBIQUITIN_ISG15 LIGASE TRIM25-RELATED"/>
    <property type="match status" value="1"/>
</dbReference>
<dbReference type="GO" id="GO:0008270">
    <property type="term" value="F:zinc ion binding"/>
    <property type="evidence" value="ECO:0007669"/>
    <property type="project" value="UniProtKB-KW"/>
</dbReference>
<dbReference type="Pfam" id="PF00622">
    <property type="entry name" value="SPRY"/>
    <property type="match status" value="1"/>
</dbReference>
<proteinExistence type="predicted"/>
<dbReference type="InterPro" id="IPR006574">
    <property type="entry name" value="PRY"/>
</dbReference>
<dbReference type="InterPro" id="IPR001870">
    <property type="entry name" value="B30.2/SPRY"/>
</dbReference>
<reference evidence="5" key="1">
    <citation type="submission" date="2025-08" db="UniProtKB">
        <authorList>
            <consortium name="Ensembl"/>
        </authorList>
    </citation>
    <scope>IDENTIFICATION</scope>
</reference>
<dbReference type="Proteomes" id="UP000261520">
    <property type="component" value="Unplaced"/>
</dbReference>
<dbReference type="CDD" id="cd16040">
    <property type="entry name" value="SPRY_PRY_SNTX"/>
    <property type="match status" value="1"/>
</dbReference>
<evidence type="ECO:0000313" key="6">
    <source>
        <dbReference type="Proteomes" id="UP000261520"/>
    </source>
</evidence>
<dbReference type="SUPFAM" id="SSF49899">
    <property type="entry name" value="Concanavalin A-like lectins/glucanases"/>
    <property type="match status" value="1"/>
</dbReference>
<dbReference type="InterPro" id="IPR003877">
    <property type="entry name" value="SPRY_dom"/>
</dbReference>
<dbReference type="PRINTS" id="PR01407">
    <property type="entry name" value="BUTYPHLNCDUF"/>
</dbReference>
<keyword evidence="6" id="KW-1185">Reference proteome</keyword>
<dbReference type="InterPro" id="IPR013320">
    <property type="entry name" value="ConA-like_dom_sf"/>
</dbReference>
<reference evidence="5" key="2">
    <citation type="submission" date="2025-09" db="UniProtKB">
        <authorList>
            <consortium name="Ensembl"/>
        </authorList>
    </citation>
    <scope>IDENTIFICATION</scope>
</reference>
<keyword evidence="3" id="KW-0862">Zinc</keyword>
<dbReference type="PROSITE" id="PS50188">
    <property type="entry name" value="B302_SPRY"/>
    <property type="match status" value="1"/>
</dbReference>
<dbReference type="SMART" id="SM00449">
    <property type="entry name" value="SPRY"/>
    <property type="match status" value="1"/>
</dbReference>
<evidence type="ECO:0000256" key="2">
    <source>
        <dbReference type="ARBA" id="ARBA00022771"/>
    </source>
</evidence>
<accession>A0A3B3ZIH8</accession>
<organism evidence="5 6">
    <name type="scientific">Periophthalmus magnuspinnatus</name>
    <dbReference type="NCBI Taxonomy" id="409849"/>
    <lineage>
        <taxon>Eukaryota</taxon>
        <taxon>Metazoa</taxon>
        <taxon>Chordata</taxon>
        <taxon>Craniata</taxon>
        <taxon>Vertebrata</taxon>
        <taxon>Euteleostomi</taxon>
        <taxon>Actinopterygii</taxon>
        <taxon>Neopterygii</taxon>
        <taxon>Teleostei</taxon>
        <taxon>Neoteleostei</taxon>
        <taxon>Acanthomorphata</taxon>
        <taxon>Gobiaria</taxon>
        <taxon>Gobiiformes</taxon>
        <taxon>Gobioidei</taxon>
        <taxon>Gobiidae</taxon>
        <taxon>Oxudercinae</taxon>
        <taxon>Periophthalmus</taxon>
    </lineage>
</organism>
<dbReference type="GO" id="GO:0005737">
    <property type="term" value="C:cytoplasm"/>
    <property type="evidence" value="ECO:0007669"/>
    <property type="project" value="UniProtKB-ARBA"/>
</dbReference>
<dbReference type="Pfam" id="PF13765">
    <property type="entry name" value="PRY"/>
    <property type="match status" value="1"/>
</dbReference>
<evidence type="ECO:0000256" key="1">
    <source>
        <dbReference type="ARBA" id="ARBA00022723"/>
    </source>
</evidence>
<keyword evidence="1" id="KW-0479">Metal-binding</keyword>
<dbReference type="InterPro" id="IPR003879">
    <property type="entry name" value="Butyrophylin_SPRY"/>
</dbReference>
<dbReference type="Ensembl" id="ENSPMGT00000004698.1">
    <property type="protein sequence ID" value="ENSPMGP00000004427.1"/>
    <property type="gene ID" value="ENSPMGG00000003743.1"/>
</dbReference>
<sequence>MEKIQALPTSATEIGFALNPGLHQVPVWVRVRVWAKDTLQLTLEEGLSNVLPNPVQDFLLPAEPKTRKDFLQYSAEITLDPNTAHTRLFLSKENRSASVTWLGQIYTYHPERFSHLRQVLSRDSLPGRCYWEVEWSGLGVRVGISYKNVPRKDDSGECGLGNNNKSWALNCDKIGYSFWHNKVRSNVSGPVSSRIGVYFDHSAGVLAFYSVSESTMSLLHRVHTTFTQPRYAGVWLYGFPRDTVHFPKLK</sequence>